<name>A0A8H5LGE1_9AGAR</name>
<dbReference type="EMBL" id="JAACJM010000055">
    <property type="protein sequence ID" value="KAF5356438.1"/>
    <property type="molecule type" value="Genomic_DNA"/>
</dbReference>
<dbReference type="OrthoDB" id="2953266at2759"/>
<sequence length="386" mass="43062">MGFFFQVFKADCPVQFFRVKDLQTFQLRGFNDSTYNPSVIFHDGRSFAFPSPDRDPNLIKHPYRPGSSTATSRSEQRLFTAADLLSYLPDSSESESQSGGVRSAQDPHVWVSPQTGMICLGAEGPSLEVGSGSLRFDRVQLTKVSFPASDLIPQNNCNDCGLLNYILQNIASKTVLTVLSDSHFLYTSIPLNIATRRFNFALAPRLLSPIYLVAAGILAMVVSTCVLQMTGLMEWLWRMEESASQSLLTSASFALHFGQTAFHGKTGRIAPSFRITFASASDPRNPVLSTAKFLARYLTLRYSDNITRATFSYIRYLEFLTVSRIWTSGNGEEAKGFDPYSLDFTRSLGYAEVQIVHPEESRFETVVDDEGMCNLQASGIDVEYWH</sequence>
<comment type="caution">
    <text evidence="3">The sequence shown here is derived from an EMBL/GenBank/DDBJ whole genome shotgun (WGS) entry which is preliminary data.</text>
</comment>
<keyword evidence="2" id="KW-0812">Transmembrane</keyword>
<accession>A0A8H5LGE1</accession>
<evidence type="ECO:0000256" key="2">
    <source>
        <dbReference type="SAM" id="Phobius"/>
    </source>
</evidence>
<reference evidence="3 4" key="1">
    <citation type="journal article" date="2020" name="ISME J.">
        <title>Uncovering the hidden diversity of litter-decomposition mechanisms in mushroom-forming fungi.</title>
        <authorList>
            <person name="Floudas D."/>
            <person name="Bentzer J."/>
            <person name="Ahren D."/>
            <person name="Johansson T."/>
            <person name="Persson P."/>
            <person name="Tunlid A."/>
        </authorList>
    </citation>
    <scope>NUCLEOTIDE SEQUENCE [LARGE SCALE GENOMIC DNA]</scope>
    <source>
        <strain evidence="3 4">CBS 291.85</strain>
    </source>
</reference>
<gene>
    <name evidence="3" type="ORF">D9758_009509</name>
</gene>
<feature type="transmembrane region" description="Helical" evidence="2">
    <location>
        <begin position="206"/>
        <end position="229"/>
    </location>
</feature>
<keyword evidence="4" id="KW-1185">Reference proteome</keyword>
<evidence type="ECO:0000256" key="1">
    <source>
        <dbReference type="SAM" id="MobiDB-lite"/>
    </source>
</evidence>
<keyword evidence="2" id="KW-1133">Transmembrane helix</keyword>
<keyword evidence="2" id="KW-0472">Membrane</keyword>
<protein>
    <submittedName>
        <fullName evidence="3">Uncharacterized protein</fullName>
    </submittedName>
</protein>
<evidence type="ECO:0000313" key="3">
    <source>
        <dbReference type="EMBL" id="KAF5356438.1"/>
    </source>
</evidence>
<organism evidence="3 4">
    <name type="scientific">Tetrapyrgos nigripes</name>
    <dbReference type="NCBI Taxonomy" id="182062"/>
    <lineage>
        <taxon>Eukaryota</taxon>
        <taxon>Fungi</taxon>
        <taxon>Dikarya</taxon>
        <taxon>Basidiomycota</taxon>
        <taxon>Agaricomycotina</taxon>
        <taxon>Agaricomycetes</taxon>
        <taxon>Agaricomycetidae</taxon>
        <taxon>Agaricales</taxon>
        <taxon>Marasmiineae</taxon>
        <taxon>Marasmiaceae</taxon>
        <taxon>Tetrapyrgos</taxon>
    </lineage>
</organism>
<dbReference type="Proteomes" id="UP000559256">
    <property type="component" value="Unassembled WGS sequence"/>
</dbReference>
<proteinExistence type="predicted"/>
<evidence type="ECO:0000313" key="4">
    <source>
        <dbReference type="Proteomes" id="UP000559256"/>
    </source>
</evidence>
<feature type="region of interest" description="Disordered" evidence="1">
    <location>
        <begin position="52"/>
        <end position="74"/>
    </location>
</feature>
<dbReference type="AlphaFoldDB" id="A0A8H5LGE1"/>